<dbReference type="RefSeq" id="WP_211871866.1">
    <property type="nucleotide sequence ID" value="NZ_JAAEDI010000041.1"/>
</dbReference>
<accession>A0ABS5EQ74</accession>
<dbReference type="Gene3D" id="1.10.260.40">
    <property type="entry name" value="lambda repressor-like DNA-binding domains"/>
    <property type="match status" value="1"/>
</dbReference>
<dbReference type="SMART" id="SM00354">
    <property type="entry name" value="HTH_LACI"/>
    <property type="match status" value="1"/>
</dbReference>
<evidence type="ECO:0000256" key="2">
    <source>
        <dbReference type="ARBA" id="ARBA00023125"/>
    </source>
</evidence>
<dbReference type="InterPro" id="IPR000843">
    <property type="entry name" value="HTH_LacI"/>
</dbReference>
<keyword evidence="1" id="KW-0805">Transcription regulation</keyword>
<dbReference type="PROSITE" id="PS50932">
    <property type="entry name" value="HTH_LACI_2"/>
    <property type="match status" value="1"/>
</dbReference>
<dbReference type="Pfam" id="PF13377">
    <property type="entry name" value="Peripla_BP_3"/>
    <property type="match status" value="1"/>
</dbReference>
<dbReference type="PANTHER" id="PTHR30146">
    <property type="entry name" value="LACI-RELATED TRANSCRIPTIONAL REPRESSOR"/>
    <property type="match status" value="1"/>
</dbReference>
<dbReference type="InterPro" id="IPR028082">
    <property type="entry name" value="Peripla_BP_I"/>
</dbReference>
<dbReference type="Proteomes" id="UP000698752">
    <property type="component" value="Unassembled WGS sequence"/>
</dbReference>
<dbReference type="CDD" id="cd01575">
    <property type="entry name" value="PBP1_GntR"/>
    <property type="match status" value="1"/>
</dbReference>
<evidence type="ECO:0000259" key="4">
    <source>
        <dbReference type="PROSITE" id="PS50932"/>
    </source>
</evidence>
<sequence>MSDVAREAGVSPMTVSNAFKRPEIVLPETRERILSAARRLGYVPNGIAGMLASGRSNLVAVLVPSIRNSSFARTIQGLSDALSEHGFQLLLAVADTADSEFQAVESVLARRPAGIVLTGNEHHPDTVRLLRQSGVPLVETWILSEPILDMAVGFTLGDAAGEMARFLVSRGYRHIGFAGYLPAERSRFLERQRGFQSALRQAGLRDDLIFHADETVGFAGGRLAMTELRAREPRLDALFCVTDIFAVGALFECQRRGIAVPRDFAVAGYGDFEIAAEVVPGLTTVRTRGYEIGRAAASLVVERAAGRATTSRVDVGYELIIRGSA</sequence>
<reference evidence="6" key="1">
    <citation type="journal article" date="2021" name="Syst. Appl. Microbiol.">
        <title>Roseomonas hellenica sp. nov., isolated from roots of wild-growing Alkanna tinctoria.</title>
        <authorList>
            <person name="Rat A."/>
            <person name="Naranjo H.D."/>
            <person name="Lebbe L."/>
            <person name="Cnockaert M."/>
            <person name="Krigas N."/>
            <person name="Grigoriadou K."/>
            <person name="Maloupa E."/>
            <person name="Willems A."/>
        </authorList>
    </citation>
    <scope>NUCLEOTIDE SEQUENCE [LARGE SCALE GENOMIC DNA]</scope>
    <source>
        <strain evidence="6">LMG 31159</strain>
    </source>
</reference>
<dbReference type="GO" id="GO:0003677">
    <property type="term" value="F:DNA binding"/>
    <property type="evidence" value="ECO:0007669"/>
    <property type="project" value="UniProtKB-KW"/>
</dbReference>
<comment type="caution">
    <text evidence="5">The sequence shown here is derived from an EMBL/GenBank/DDBJ whole genome shotgun (WGS) entry which is preliminary data.</text>
</comment>
<dbReference type="CDD" id="cd01392">
    <property type="entry name" value="HTH_LacI"/>
    <property type="match status" value="1"/>
</dbReference>
<keyword evidence="2 5" id="KW-0238">DNA-binding</keyword>
<name>A0ABS5EQ74_9PROT</name>
<proteinExistence type="predicted"/>
<protein>
    <submittedName>
        <fullName evidence="5">LacI family DNA-binding transcriptional regulator</fullName>
    </submittedName>
</protein>
<evidence type="ECO:0000313" key="5">
    <source>
        <dbReference type="EMBL" id="MBR0653161.1"/>
    </source>
</evidence>
<dbReference type="PANTHER" id="PTHR30146:SF33">
    <property type="entry name" value="TRANSCRIPTIONAL REGULATOR"/>
    <property type="match status" value="1"/>
</dbReference>
<dbReference type="SUPFAM" id="SSF47413">
    <property type="entry name" value="lambda repressor-like DNA-binding domains"/>
    <property type="match status" value="1"/>
</dbReference>
<gene>
    <name evidence="5" type="ORF">GXW78_26125</name>
</gene>
<organism evidence="5 6">
    <name type="scientific">Neoroseomonas terrae</name>
    <dbReference type="NCBI Taxonomy" id="424799"/>
    <lineage>
        <taxon>Bacteria</taxon>
        <taxon>Pseudomonadati</taxon>
        <taxon>Pseudomonadota</taxon>
        <taxon>Alphaproteobacteria</taxon>
        <taxon>Acetobacterales</taxon>
        <taxon>Acetobacteraceae</taxon>
        <taxon>Neoroseomonas</taxon>
    </lineage>
</organism>
<evidence type="ECO:0000313" key="6">
    <source>
        <dbReference type="Proteomes" id="UP000698752"/>
    </source>
</evidence>
<dbReference type="InterPro" id="IPR010982">
    <property type="entry name" value="Lambda_DNA-bd_dom_sf"/>
</dbReference>
<dbReference type="Pfam" id="PF00356">
    <property type="entry name" value="LacI"/>
    <property type="match status" value="1"/>
</dbReference>
<keyword evidence="6" id="KW-1185">Reference proteome</keyword>
<dbReference type="InterPro" id="IPR046335">
    <property type="entry name" value="LacI/GalR-like_sensor"/>
</dbReference>
<evidence type="ECO:0000256" key="1">
    <source>
        <dbReference type="ARBA" id="ARBA00023015"/>
    </source>
</evidence>
<feature type="domain" description="HTH lacI-type" evidence="4">
    <location>
        <begin position="1"/>
        <end position="53"/>
    </location>
</feature>
<dbReference type="Gene3D" id="3.40.50.2300">
    <property type="match status" value="2"/>
</dbReference>
<dbReference type="SUPFAM" id="SSF53822">
    <property type="entry name" value="Periplasmic binding protein-like I"/>
    <property type="match status" value="1"/>
</dbReference>
<evidence type="ECO:0000256" key="3">
    <source>
        <dbReference type="ARBA" id="ARBA00023163"/>
    </source>
</evidence>
<dbReference type="EMBL" id="JAAEDI010000041">
    <property type="protein sequence ID" value="MBR0653161.1"/>
    <property type="molecule type" value="Genomic_DNA"/>
</dbReference>
<keyword evidence="3" id="KW-0804">Transcription</keyword>